<dbReference type="EMBL" id="CAFBRD010000002">
    <property type="protein sequence ID" value="CAB5072881.1"/>
    <property type="molecule type" value="Genomic_DNA"/>
</dbReference>
<dbReference type="EMBL" id="CAESAL010000024">
    <property type="protein sequence ID" value="CAB4339895.1"/>
    <property type="molecule type" value="Genomic_DNA"/>
</dbReference>
<reference evidence="3" key="1">
    <citation type="submission" date="2020-05" db="EMBL/GenBank/DDBJ databases">
        <authorList>
            <person name="Chiriac C."/>
            <person name="Salcher M."/>
            <person name="Ghai R."/>
            <person name="Kavagutti S V."/>
        </authorList>
    </citation>
    <scope>NUCLEOTIDE SEQUENCE</scope>
</reference>
<sequence>MTPTDKSAEKFERQMNLLAALSDTTQGIRAADIQQRVPGYNPDHDSFRRTFERDKKDLLSLGVPIEVVVGATADLTAYRVDKSKYELPDPGLESDELAALHLALETVAVGSTQADMARAMWRLGGVVDSATSDPLGVPVGELTEIPSDPALIPLFRAVTERRTATFEYETTAGVSERNVEPWHLDFQRGRWTLAAFDTSREEQRNFRLDRIRGDVVLDGAGSQIHPAPSTLDEQSDPWEFGDSDPIMVSVQFDAEVASFASESLSSCLSEEAPGGSRIFQVPVTNWPAFRSFVLSFLDHAEVLRPADYRTAMIDWLSAIAGDSNG</sequence>
<dbReference type="EMBL" id="CAEZTY010000004">
    <property type="protein sequence ID" value="CAB4576629.1"/>
    <property type="molecule type" value="Genomic_DNA"/>
</dbReference>
<evidence type="ECO:0000259" key="1">
    <source>
        <dbReference type="Pfam" id="PF13280"/>
    </source>
</evidence>
<feature type="domain" description="WCX" evidence="2">
    <location>
        <begin position="245"/>
        <end position="320"/>
    </location>
</feature>
<evidence type="ECO:0000313" key="5">
    <source>
        <dbReference type="EMBL" id="CAB4576629.1"/>
    </source>
</evidence>
<feature type="domain" description="WYL" evidence="1">
    <location>
        <begin position="151"/>
        <end position="212"/>
    </location>
</feature>
<dbReference type="Pfam" id="PF13280">
    <property type="entry name" value="WYL"/>
    <property type="match status" value="1"/>
</dbReference>
<evidence type="ECO:0000313" key="8">
    <source>
        <dbReference type="EMBL" id="CAB4945972.1"/>
    </source>
</evidence>
<dbReference type="EMBL" id="CAEZXY010000002">
    <property type="protein sequence ID" value="CAB4693194.1"/>
    <property type="molecule type" value="Genomic_DNA"/>
</dbReference>
<dbReference type="AlphaFoldDB" id="A0A6J5ZB50"/>
<evidence type="ECO:0000313" key="6">
    <source>
        <dbReference type="EMBL" id="CAB4617110.1"/>
    </source>
</evidence>
<dbReference type="InterPro" id="IPR051534">
    <property type="entry name" value="CBASS_pafABC_assoc_protein"/>
</dbReference>
<organism evidence="3">
    <name type="scientific">freshwater metagenome</name>
    <dbReference type="NCBI Taxonomy" id="449393"/>
    <lineage>
        <taxon>unclassified sequences</taxon>
        <taxon>metagenomes</taxon>
        <taxon>ecological metagenomes</taxon>
    </lineage>
</organism>
<evidence type="ECO:0000259" key="2">
    <source>
        <dbReference type="Pfam" id="PF25583"/>
    </source>
</evidence>
<evidence type="ECO:0000313" key="4">
    <source>
        <dbReference type="EMBL" id="CAB4372769.1"/>
    </source>
</evidence>
<evidence type="ECO:0000313" key="9">
    <source>
        <dbReference type="EMBL" id="CAB5072881.1"/>
    </source>
</evidence>
<dbReference type="EMBL" id="CAFBNJ010000018">
    <property type="protein sequence ID" value="CAB4945972.1"/>
    <property type="molecule type" value="Genomic_DNA"/>
</dbReference>
<dbReference type="EMBL" id="CAEUNJ010000107">
    <property type="protein sequence ID" value="CAB4372769.1"/>
    <property type="molecule type" value="Genomic_DNA"/>
</dbReference>
<dbReference type="PANTHER" id="PTHR34580">
    <property type="match status" value="1"/>
</dbReference>
<dbReference type="InterPro" id="IPR026881">
    <property type="entry name" value="WYL_dom"/>
</dbReference>
<dbReference type="EMBL" id="CAEZVC010000017">
    <property type="protein sequence ID" value="CAB4617110.1"/>
    <property type="molecule type" value="Genomic_DNA"/>
</dbReference>
<dbReference type="PROSITE" id="PS52050">
    <property type="entry name" value="WYL"/>
    <property type="match status" value="1"/>
</dbReference>
<name>A0A6J5ZB50_9ZZZZ</name>
<dbReference type="Pfam" id="PF25583">
    <property type="entry name" value="WCX"/>
    <property type="match status" value="1"/>
</dbReference>
<proteinExistence type="predicted"/>
<evidence type="ECO:0000313" key="7">
    <source>
        <dbReference type="EMBL" id="CAB4693194.1"/>
    </source>
</evidence>
<accession>A0A6J5ZB50</accession>
<gene>
    <name evidence="5" type="ORF">UFOPK1762_00222</name>
    <name evidence="6" type="ORF">UFOPK1906_00450</name>
    <name evidence="7" type="ORF">UFOPK2624_00098</name>
    <name evidence="3" type="ORF">UFOPK3331_00888</name>
    <name evidence="8" type="ORF">UFOPK3785_00512</name>
    <name evidence="4" type="ORF">UFOPK4201_01816</name>
    <name evidence="9" type="ORF">UFOPK4371_00088</name>
</gene>
<dbReference type="PANTHER" id="PTHR34580:SF3">
    <property type="entry name" value="PROTEIN PAFB"/>
    <property type="match status" value="1"/>
</dbReference>
<dbReference type="InterPro" id="IPR057727">
    <property type="entry name" value="WCX_dom"/>
</dbReference>
<evidence type="ECO:0000313" key="3">
    <source>
        <dbReference type="EMBL" id="CAB4339895.1"/>
    </source>
</evidence>
<protein>
    <submittedName>
        <fullName evidence="3">Unannotated protein</fullName>
    </submittedName>
</protein>